<dbReference type="FunFam" id="3.30.565.10:FF:000023">
    <property type="entry name" value="PAS domain-containing sensor histidine kinase"/>
    <property type="match status" value="1"/>
</dbReference>
<name>A0A9X1XEF8_9BACL</name>
<evidence type="ECO:0000256" key="12">
    <source>
        <dbReference type="ARBA" id="ARBA00023136"/>
    </source>
</evidence>
<evidence type="ECO:0000259" key="15">
    <source>
        <dbReference type="PROSITE" id="PS50109"/>
    </source>
</evidence>
<dbReference type="SMART" id="SM00304">
    <property type="entry name" value="HAMP"/>
    <property type="match status" value="1"/>
</dbReference>
<dbReference type="PANTHER" id="PTHR45453:SF1">
    <property type="entry name" value="PHOSPHATE REGULON SENSOR PROTEIN PHOR"/>
    <property type="match status" value="1"/>
</dbReference>
<dbReference type="InterPro" id="IPR003660">
    <property type="entry name" value="HAMP_dom"/>
</dbReference>
<dbReference type="PANTHER" id="PTHR45453">
    <property type="entry name" value="PHOSPHATE REGULON SENSOR PROTEIN PHOR"/>
    <property type="match status" value="1"/>
</dbReference>
<feature type="transmembrane region" description="Helical" evidence="14">
    <location>
        <begin position="156"/>
        <end position="176"/>
    </location>
</feature>
<evidence type="ECO:0000256" key="4">
    <source>
        <dbReference type="ARBA" id="ARBA00012438"/>
    </source>
</evidence>
<dbReference type="InterPro" id="IPR003661">
    <property type="entry name" value="HisK_dim/P_dom"/>
</dbReference>
<evidence type="ECO:0000256" key="5">
    <source>
        <dbReference type="ARBA" id="ARBA00022475"/>
    </source>
</evidence>
<evidence type="ECO:0000259" key="17">
    <source>
        <dbReference type="PROSITE" id="PS50885"/>
    </source>
</evidence>
<dbReference type="InterPro" id="IPR013656">
    <property type="entry name" value="PAS_4"/>
</dbReference>
<sequence>MPDFKNRVLSFFLVGIMLVFILLALIVGGLVHYTVKEKRLQSYQSELQLVSLAAVNKDTGLLEKQLGRAEKDLGGKLLYLSPKGKVLAQSKSEKEAVPDQPLNGLDEYKGSSLVSTKDMDRLVYTLPVKNQTSGSLEGYVQLVIPEKTANSTERSIWLAMSLGFLISLVIILFVSIRVLNRIVKPVEEATSTAKELARGNFKARTYEYKGDVGELNFSLNVLARNLEKMTKSYESQQDRLKTLIENMGSGLILIDSDGYITIVNRAFKEIFKEYTDSWTGHLFHEVFPYKEIKEIVEDTFIMETNIRKQVVLPIHIERKNFDVYSAPVLNSLGKLRGIVLVFHDITELKKLEQMRKDFVANVSHELKTPVTSLKGFAETLLDGADGNPEIRRKFLTIMWNESDRLQHLIQDLLDLSKVEQGFSLNLQKVSLSTIVEEVIVMLETKAQEKEITIKYSAEGNTMIEGDSPRLKQVFINLINNSLNYTPKGGRITIRLKESSEKVTFSVSDTGIGIQKEEVSRIFERFYRVDKARSRNSGGTGLGLAIVKHLVEAHRGRIHVKSKPGEGSTFTLVFKKNLMIEFTNY</sequence>
<dbReference type="GO" id="GO:0000155">
    <property type="term" value="F:phosphorelay sensor kinase activity"/>
    <property type="evidence" value="ECO:0007669"/>
    <property type="project" value="InterPro"/>
</dbReference>
<dbReference type="SUPFAM" id="SSF158472">
    <property type="entry name" value="HAMP domain-like"/>
    <property type="match status" value="1"/>
</dbReference>
<dbReference type="InterPro" id="IPR036097">
    <property type="entry name" value="HisK_dim/P_sf"/>
</dbReference>
<keyword evidence="14" id="KW-1133">Transmembrane helix</keyword>
<dbReference type="SMART" id="SM00091">
    <property type="entry name" value="PAS"/>
    <property type="match status" value="1"/>
</dbReference>
<dbReference type="PROSITE" id="PS50112">
    <property type="entry name" value="PAS"/>
    <property type="match status" value="1"/>
</dbReference>
<dbReference type="InterPro" id="IPR050351">
    <property type="entry name" value="BphY/WalK/GraS-like"/>
</dbReference>
<dbReference type="Pfam" id="PF00512">
    <property type="entry name" value="HisKA"/>
    <property type="match status" value="1"/>
</dbReference>
<evidence type="ECO:0000256" key="6">
    <source>
        <dbReference type="ARBA" id="ARBA00022553"/>
    </source>
</evidence>
<dbReference type="GO" id="GO:0005524">
    <property type="term" value="F:ATP binding"/>
    <property type="evidence" value="ECO:0007669"/>
    <property type="project" value="UniProtKB-KW"/>
</dbReference>
<dbReference type="EMBL" id="JAIWJX010000002">
    <property type="protein sequence ID" value="MCK6258023.1"/>
    <property type="molecule type" value="Genomic_DNA"/>
</dbReference>
<dbReference type="GO" id="GO:0016036">
    <property type="term" value="P:cellular response to phosphate starvation"/>
    <property type="evidence" value="ECO:0007669"/>
    <property type="project" value="TreeGrafter"/>
</dbReference>
<dbReference type="NCBIfam" id="NF046044">
    <property type="entry name" value="PnpS"/>
    <property type="match status" value="1"/>
</dbReference>
<evidence type="ECO:0000313" key="18">
    <source>
        <dbReference type="EMBL" id="MCK6258023.1"/>
    </source>
</evidence>
<feature type="transmembrane region" description="Helical" evidence="14">
    <location>
        <begin position="12"/>
        <end position="35"/>
    </location>
</feature>
<dbReference type="PROSITE" id="PS50885">
    <property type="entry name" value="HAMP"/>
    <property type="match status" value="1"/>
</dbReference>
<feature type="domain" description="Histidine kinase" evidence="15">
    <location>
        <begin position="361"/>
        <end position="577"/>
    </location>
</feature>
<protein>
    <recommendedName>
        <fullName evidence="4">histidine kinase</fullName>
        <ecNumber evidence="4">2.7.13.3</ecNumber>
    </recommendedName>
</protein>
<evidence type="ECO:0000256" key="13">
    <source>
        <dbReference type="SAM" id="Coils"/>
    </source>
</evidence>
<evidence type="ECO:0000256" key="11">
    <source>
        <dbReference type="ARBA" id="ARBA00023012"/>
    </source>
</evidence>
<dbReference type="CDD" id="cd06225">
    <property type="entry name" value="HAMP"/>
    <property type="match status" value="1"/>
</dbReference>
<keyword evidence="9" id="KW-0418">Kinase</keyword>
<evidence type="ECO:0000256" key="3">
    <source>
        <dbReference type="ARBA" id="ARBA00004651"/>
    </source>
</evidence>
<dbReference type="Gene3D" id="1.10.287.130">
    <property type="match status" value="1"/>
</dbReference>
<dbReference type="Proteomes" id="UP001139011">
    <property type="component" value="Unassembled WGS sequence"/>
</dbReference>
<keyword evidence="19" id="KW-1185">Reference proteome</keyword>
<evidence type="ECO:0000256" key="1">
    <source>
        <dbReference type="ARBA" id="ARBA00000085"/>
    </source>
</evidence>
<evidence type="ECO:0000313" key="19">
    <source>
        <dbReference type="Proteomes" id="UP001139011"/>
    </source>
</evidence>
<keyword evidence="10" id="KW-0067">ATP-binding</keyword>
<evidence type="ECO:0000256" key="2">
    <source>
        <dbReference type="ARBA" id="ARBA00004314"/>
    </source>
</evidence>
<dbReference type="EC" id="2.7.13.3" evidence="4"/>
<dbReference type="SUPFAM" id="SSF55785">
    <property type="entry name" value="PYP-like sensor domain (PAS domain)"/>
    <property type="match status" value="1"/>
</dbReference>
<dbReference type="Pfam" id="PF08448">
    <property type="entry name" value="PAS_4"/>
    <property type="match status" value="1"/>
</dbReference>
<evidence type="ECO:0000256" key="9">
    <source>
        <dbReference type="ARBA" id="ARBA00022777"/>
    </source>
</evidence>
<keyword evidence="14" id="KW-0812">Transmembrane</keyword>
<evidence type="ECO:0000256" key="14">
    <source>
        <dbReference type="SAM" id="Phobius"/>
    </source>
</evidence>
<accession>A0A9X1XEF8</accession>
<dbReference type="Pfam" id="PF02518">
    <property type="entry name" value="HATPase_c"/>
    <property type="match status" value="1"/>
</dbReference>
<gene>
    <name evidence="18" type="ORF">LCY76_15705</name>
</gene>
<dbReference type="GO" id="GO:0005886">
    <property type="term" value="C:plasma membrane"/>
    <property type="evidence" value="ECO:0007669"/>
    <property type="project" value="UniProtKB-SubCell"/>
</dbReference>
<keyword evidence="8" id="KW-0547">Nucleotide-binding</keyword>
<dbReference type="CDD" id="cd00075">
    <property type="entry name" value="HATPase"/>
    <property type="match status" value="1"/>
</dbReference>
<proteinExistence type="predicted"/>
<dbReference type="InterPro" id="IPR000014">
    <property type="entry name" value="PAS"/>
</dbReference>
<dbReference type="CDD" id="cd00130">
    <property type="entry name" value="PAS"/>
    <property type="match status" value="1"/>
</dbReference>
<keyword evidence="6" id="KW-0597">Phosphoprotein</keyword>
<dbReference type="InterPro" id="IPR005467">
    <property type="entry name" value="His_kinase_dom"/>
</dbReference>
<feature type="coiled-coil region" evidence="13">
    <location>
        <begin position="219"/>
        <end position="246"/>
    </location>
</feature>
<dbReference type="Gene3D" id="3.30.565.10">
    <property type="entry name" value="Histidine kinase-like ATPase, C-terminal domain"/>
    <property type="match status" value="1"/>
</dbReference>
<evidence type="ECO:0000259" key="16">
    <source>
        <dbReference type="PROSITE" id="PS50112"/>
    </source>
</evidence>
<dbReference type="GO" id="GO:0004721">
    <property type="term" value="F:phosphoprotein phosphatase activity"/>
    <property type="evidence" value="ECO:0007669"/>
    <property type="project" value="TreeGrafter"/>
</dbReference>
<dbReference type="PROSITE" id="PS50109">
    <property type="entry name" value="HIS_KIN"/>
    <property type="match status" value="1"/>
</dbReference>
<dbReference type="Pfam" id="PF00672">
    <property type="entry name" value="HAMP"/>
    <property type="match status" value="1"/>
</dbReference>
<dbReference type="InterPro" id="IPR004358">
    <property type="entry name" value="Sig_transdc_His_kin-like_C"/>
</dbReference>
<keyword evidence="11" id="KW-0902">Two-component regulatory system</keyword>
<dbReference type="Gene3D" id="6.10.340.10">
    <property type="match status" value="1"/>
</dbReference>
<dbReference type="SUPFAM" id="SSF47384">
    <property type="entry name" value="Homodimeric domain of signal transducing histidine kinase"/>
    <property type="match status" value="1"/>
</dbReference>
<comment type="caution">
    <text evidence="18">The sequence shown here is derived from an EMBL/GenBank/DDBJ whole genome shotgun (WGS) entry which is preliminary data.</text>
</comment>
<dbReference type="CDD" id="cd00082">
    <property type="entry name" value="HisKA"/>
    <property type="match status" value="1"/>
</dbReference>
<organism evidence="18 19">
    <name type="scientific">Fictibacillus marinisediminis</name>
    <dbReference type="NCBI Taxonomy" id="2878389"/>
    <lineage>
        <taxon>Bacteria</taxon>
        <taxon>Bacillati</taxon>
        <taxon>Bacillota</taxon>
        <taxon>Bacilli</taxon>
        <taxon>Bacillales</taxon>
        <taxon>Fictibacillaceae</taxon>
        <taxon>Fictibacillus</taxon>
    </lineage>
</organism>
<evidence type="ECO:0000256" key="10">
    <source>
        <dbReference type="ARBA" id="ARBA00022840"/>
    </source>
</evidence>
<keyword evidence="5" id="KW-1003">Cell membrane</keyword>
<evidence type="ECO:0000256" key="8">
    <source>
        <dbReference type="ARBA" id="ARBA00022741"/>
    </source>
</evidence>
<dbReference type="SMART" id="SM00388">
    <property type="entry name" value="HisKA"/>
    <property type="match status" value="1"/>
</dbReference>
<dbReference type="RefSeq" id="WP_248253384.1">
    <property type="nucleotide sequence ID" value="NZ_JAIWJX010000002.1"/>
</dbReference>
<dbReference type="AlphaFoldDB" id="A0A9X1XEF8"/>
<dbReference type="InterPro" id="IPR003594">
    <property type="entry name" value="HATPase_dom"/>
</dbReference>
<feature type="domain" description="PAS" evidence="16">
    <location>
        <begin position="236"/>
        <end position="271"/>
    </location>
</feature>
<keyword evidence="13" id="KW-0175">Coiled coil</keyword>
<dbReference type="GO" id="GO:0045121">
    <property type="term" value="C:membrane raft"/>
    <property type="evidence" value="ECO:0007669"/>
    <property type="project" value="UniProtKB-SubCell"/>
</dbReference>
<dbReference type="PRINTS" id="PR00344">
    <property type="entry name" value="BCTRLSENSOR"/>
</dbReference>
<comment type="subcellular location">
    <subcellularLocation>
        <location evidence="3">Cell membrane</location>
        <topology evidence="3">Multi-pass membrane protein</topology>
    </subcellularLocation>
    <subcellularLocation>
        <location evidence="2">Membrane raft</location>
        <topology evidence="2">Multi-pass membrane protein</topology>
    </subcellularLocation>
</comment>
<keyword evidence="7" id="KW-0808">Transferase</keyword>
<dbReference type="NCBIfam" id="TIGR00229">
    <property type="entry name" value="sensory_box"/>
    <property type="match status" value="1"/>
</dbReference>
<dbReference type="InterPro" id="IPR036890">
    <property type="entry name" value="HATPase_C_sf"/>
</dbReference>
<dbReference type="SMART" id="SM00387">
    <property type="entry name" value="HATPase_c"/>
    <property type="match status" value="1"/>
</dbReference>
<dbReference type="FunFam" id="1.10.287.130:FF:000001">
    <property type="entry name" value="Two-component sensor histidine kinase"/>
    <property type="match status" value="1"/>
</dbReference>
<keyword evidence="12 14" id="KW-0472">Membrane</keyword>
<reference evidence="18" key="1">
    <citation type="submission" date="2021-09" db="EMBL/GenBank/DDBJ databases">
        <title>Genome analysis of Fictibacillus sp. KIGAM418 isolated from marine sediment.</title>
        <authorList>
            <person name="Seo M.-J."/>
            <person name="Cho E.-S."/>
            <person name="Hwang C.Y."/>
        </authorList>
    </citation>
    <scope>NUCLEOTIDE SEQUENCE</scope>
    <source>
        <strain evidence="18">KIGAM418</strain>
    </source>
</reference>
<dbReference type="SUPFAM" id="SSF55874">
    <property type="entry name" value="ATPase domain of HSP90 chaperone/DNA topoisomerase II/histidine kinase"/>
    <property type="match status" value="1"/>
</dbReference>
<evidence type="ECO:0000256" key="7">
    <source>
        <dbReference type="ARBA" id="ARBA00022679"/>
    </source>
</evidence>
<dbReference type="Gene3D" id="3.30.450.20">
    <property type="entry name" value="PAS domain"/>
    <property type="match status" value="1"/>
</dbReference>
<dbReference type="InterPro" id="IPR035965">
    <property type="entry name" value="PAS-like_dom_sf"/>
</dbReference>
<comment type="catalytic activity">
    <reaction evidence="1">
        <text>ATP + protein L-histidine = ADP + protein N-phospho-L-histidine.</text>
        <dbReference type="EC" id="2.7.13.3"/>
    </reaction>
</comment>
<feature type="domain" description="HAMP" evidence="17">
    <location>
        <begin position="180"/>
        <end position="231"/>
    </location>
</feature>